<dbReference type="AlphaFoldDB" id="A0A7S0WHH7"/>
<feature type="region of interest" description="Disordered" evidence="5">
    <location>
        <begin position="760"/>
        <end position="937"/>
    </location>
</feature>
<comment type="function">
    <text evidence="3">Essential component of the PAM complex, a complex required for the translocation of transit peptide-containing proteins from the inner membrane into the mitochondrial matrix in an ATP-dependent manner.</text>
</comment>
<dbReference type="Gene3D" id="2.30.22.10">
    <property type="entry name" value="Head domain of nucleotide exchange factor GrpE"/>
    <property type="match status" value="1"/>
</dbReference>
<comment type="subcellular location">
    <subcellularLocation>
        <location evidence="3">Mitochondrion matrix</location>
    </subcellularLocation>
</comment>
<dbReference type="GO" id="GO:0005759">
    <property type="term" value="C:mitochondrial matrix"/>
    <property type="evidence" value="ECO:0007669"/>
    <property type="project" value="UniProtKB-SubCell"/>
</dbReference>
<dbReference type="GO" id="GO:0051087">
    <property type="term" value="F:protein-folding chaperone binding"/>
    <property type="evidence" value="ECO:0007669"/>
    <property type="project" value="InterPro"/>
</dbReference>
<feature type="compositionally biased region" description="Acidic residues" evidence="5">
    <location>
        <begin position="307"/>
        <end position="326"/>
    </location>
</feature>
<accession>A0A7S0WHH7</accession>
<dbReference type="InterPro" id="IPR009012">
    <property type="entry name" value="GrpE_head"/>
</dbReference>
<evidence type="ECO:0000256" key="2">
    <source>
        <dbReference type="ARBA" id="ARBA00023186"/>
    </source>
</evidence>
<feature type="region of interest" description="Disordered" evidence="5">
    <location>
        <begin position="699"/>
        <end position="723"/>
    </location>
</feature>
<gene>
    <name evidence="6" type="ORF">CLEI1391_LOCUS2343</name>
</gene>
<dbReference type="PANTHER" id="PTHR21237">
    <property type="entry name" value="GRPE PROTEIN"/>
    <property type="match status" value="1"/>
</dbReference>
<dbReference type="GO" id="GO:0000774">
    <property type="term" value="F:adenyl-nucleotide exchange factor activity"/>
    <property type="evidence" value="ECO:0007669"/>
    <property type="project" value="InterPro"/>
</dbReference>
<feature type="region of interest" description="Disordered" evidence="5">
    <location>
        <begin position="290"/>
        <end position="330"/>
    </location>
</feature>
<dbReference type="GO" id="GO:0042803">
    <property type="term" value="F:protein homodimerization activity"/>
    <property type="evidence" value="ECO:0007669"/>
    <property type="project" value="InterPro"/>
</dbReference>
<dbReference type="CDD" id="cd00446">
    <property type="entry name" value="GrpE"/>
    <property type="match status" value="1"/>
</dbReference>
<feature type="compositionally biased region" description="Low complexity" evidence="5">
    <location>
        <begin position="857"/>
        <end position="875"/>
    </location>
</feature>
<evidence type="ECO:0000256" key="4">
    <source>
        <dbReference type="RuleBase" id="RU004478"/>
    </source>
</evidence>
<proteinExistence type="inferred from homology"/>
<dbReference type="PRINTS" id="PR00773">
    <property type="entry name" value="GRPEPROTEIN"/>
</dbReference>
<dbReference type="PANTHER" id="PTHR21237:SF40">
    <property type="entry name" value="CELL CYCLE AND APOPTOSIS REGULATOR PROTEIN 2"/>
    <property type="match status" value="1"/>
</dbReference>
<name>A0A7S0WHH7_9CHLO</name>
<feature type="compositionally biased region" description="Basic and acidic residues" evidence="5">
    <location>
        <begin position="378"/>
        <end position="394"/>
    </location>
</feature>
<evidence type="ECO:0000256" key="5">
    <source>
        <dbReference type="SAM" id="MobiDB-lite"/>
    </source>
</evidence>
<evidence type="ECO:0000313" key="6">
    <source>
        <dbReference type="EMBL" id="CAD8667127.1"/>
    </source>
</evidence>
<feature type="compositionally biased region" description="Low complexity" evidence="5">
    <location>
        <begin position="779"/>
        <end position="826"/>
    </location>
</feature>
<dbReference type="Pfam" id="PF01025">
    <property type="entry name" value="GrpE"/>
    <property type="match status" value="1"/>
</dbReference>
<dbReference type="SUPFAM" id="SSF51064">
    <property type="entry name" value="Head domain of nucleotide exchange factor GrpE"/>
    <property type="match status" value="1"/>
</dbReference>
<reference evidence="6" key="1">
    <citation type="submission" date="2021-01" db="EMBL/GenBank/DDBJ databases">
        <authorList>
            <person name="Corre E."/>
            <person name="Pelletier E."/>
            <person name="Niang G."/>
            <person name="Scheremetjew M."/>
            <person name="Finn R."/>
            <person name="Kale V."/>
            <person name="Holt S."/>
            <person name="Cochrane G."/>
            <person name="Meng A."/>
            <person name="Brown T."/>
            <person name="Cohen L."/>
        </authorList>
    </citation>
    <scope>NUCLEOTIDE SEQUENCE</scope>
    <source>
        <strain evidence="6">SAG 11-49</strain>
    </source>
</reference>
<dbReference type="GO" id="GO:0006457">
    <property type="term" value="P:protein folding"/>
    <property type="evidence" value="ECO:0007669"/>
    <property type="project" value="InterPro"/>
</dbReference>
<dbReference type="PROSITE" id="PS01071">
    <property type="entry name" value="GRPE"/>
    <property type="match status" value="1"/>
</dbReference>
<keyword evidence="2 3" id="KW-0143">Chaperone</keyword>
<organism evidence="6">
    <name type="scientific">Chlamydomonas leiostraca</name>
    <dbReference type="NCBI Taxonomy" id="1034604"/>
    <lineage>
        <taxon>Eukaryota</taxon>
        <taxon>Viridiplantae</taxon>
        <taxon>Chlorophyta</taxon>
        <taxon>core chlorophytes</taxon>
        <taxon>Chlorophyceae</taxon>
        <taxon>CS clade</taxon>
        <taxon>Chlamydomonadales</taxon>
        <taxon>Chlamydomonadaceae</taxon>
        <taxon>Chlamydomonas</taxon>
    </lineage>
</organism>
<protein>
    <recommendedName>
        <fullName evidence="3">GrpE protein homolog</fullName>
    </recommendedName>
</protein>
<dbReference type="EMBL" id="HBFB01004343">
    <property type="protein sequence ID" value="CAD8667127.1"/>
    <property type="molecule type" value="Transcribed_RNA"/>
</dbReference>
<dbReference type="HAMAP" id="MF_01151">
    <property type="entry name" value="GrpE"/>
    <property type="match status" value="1"/>
</dbReference>
<evidence type="ECO:0000256" key="1">
    <source>
        <dbReference type="ARBA" id="ARBA00009054"/>
    </source>
</evidence>
<dbReference type="InterPro" id="IPR000740">
    <property type="entry name" value="GrpE"/>
</dbReference>
<feature type="region of interest" description="Disordered" evidence="5">
    <location>
        <begin position="372"/>
        <end position="395"/>
    </location>
</feature>
<sequence length="1121" mass="118429">MLLRAFHTPWGLQPRRSLVRSSVPHHALCRRHAPRVTVLARSQPYRPAQGGGPAYGSSYGANSQAAAVRRAVLQQLAGCRDWRSVAQVVSSYGEVLSAQDIARIIAATPRMAPPAPPAAPPALTAMQIRALGPWRAQQYQAARQADYEQAVQEQQQYIGMMQGLAAMSQSYLGQYAPDELAEMIYALSHAGAMDEGTAAGFLSHASKAASAGQLDVNGLAGVLTALASAGYRPSPSTLSSLVGDVNALGRCSTPGELSATLSALARLGYQPEPQQLQETMVRLGMVRLPPSQQAQQASRQPVQQPVQEEEEEGEDETEVGEAEDDAEAARDEEAFQKVAAAVRALERAGARAQAAALRDQYMRQLQARAQARAQRRAARAEAARRTKAEAEAAARAKAQAQAAAQARAQAEAEAKARAQAQRQQEVLRAQVEARERELAAAREQQEREAAAARDARVRQAIAHAVASTPTWQQLRVLLSTYPTRLTAGDLATMLARLPALLSARSSEPLTWRQRAEVVEMLEELAGLLCQRLAPAEDRQQRQAQQEEQEGMSPDSLVSALSSMVELRWTSSAAAQALLGALLRTARNEFGSFQAADMLRLMGVLRSAGLRPTAAWMDALATASAGKLAGCDADQLPSFAAAFLRLGHDPGAAWLAAYLRALEGLEDTISQEQATAALRAAAAIDADAVRAWYARVMSARQGRAQPESAGRAKPPPATKRPDAQQRVFERLSHEGSSAGAVLQGNSASELPDELVADLLGQGVVPPSPAATASKQAPGSAKGQQQASKPPPSSATTSGASKGGASASAAAADTSAPRSSQAASQATPLDSVEFDEEAAGAAEVFHALQDGQEPPMGWAQGQTQQASAAGSSQPAGASTGGGLLLDRMADLGEGVLPDEEPVRDVSDADDSSTSTAFGASGSGSAQPAQAQQQQQPASAAQVRALKSALLERLEVVESYGQEMEARNAPYRQRAENAAIQVAAVRDQTARLQADYDRVKARHSAEKEALGVQARAEVVQRFLPLLDNMERALAALPPKTDGERAVHDAYQAALGMPLKELMMSCNIVETPGVGSAFDPSVHDAIMQEVDTSVPDGTVLQVLQKGYQHKEGPVIRAALVKVSSC</sequence>
<feature type="compositionally biased region" description="Low complexity" evidence="5">
    <location>
        <begin position="290"/>
        <end position="306"/>
    </location>
</feature>
<dbReference type="SUPFAM" id="SSF58014">
    <property type="entry name" value="Coiled-coil domain of nucleotide exchange factor GrpE"/>
    <property type="match status" value="1"/>
</dbReference>
<feature type="compositionally biased region" description="Low complexity" evidence="5">
    <location>
        <begin position="909"/>
        <end position="937"/>
    </location>
</feature>
<keyword evidence="3" id="KW-0496">Mitochondrion</keyword>
<dbReference type="Gene3D" id="3.90.20.20">
    <property type="match status" value="1"/>
</dbReference>
<evidence type="ECO:0000256" key="3">
    <source>
        <dbReference type="RuleBase" id="RU000640"/>
    </source>
</evidence>
<dbReference type="InterPro" id="IPR013805">
    <property type="entry name" value="GrpE_CC"/>
</dbReference>
<comment type="similarity">
    <text evidence="1 4">Belongs to the GrpE family.</text>
</comment>
<dbReference type="GO" id="GO:0051082">
    <property type="term" value="F:unfolded protein binding"/>
    <property type="evidence" value="ECO:0007669"/>
    <property type="project" value="TreeGrafter"/>
</dbReference>